<gene>
    <name evidence="2" type="ORF">TL08_10930</name>
</gene>
<dbReference type="AlphaFoldDB" id="A0AAC9MY73"/>
<evidence type="ECO:0000313" key="2">
    <source>
        <dbReference type="EMBL" id="AOS63000.1"/>
    </source>
</evidence>
<protein>
    <submittedName>
        <fullName evidence="2">Uncharacterized protein</fullName>
    </submittedName>
</protein>
<evidence type="ECO:0000256" key="1">
    <source>
        <dbReference type="SAM" id="MobiDB-lite"/>
    </source>
</evidence>
<dbReference type="Proteomes" id="UP000095210">
    <property type="component" value="Chromosome"/>
</dbReference>
<evidence type="ECO:0000313" key="3">
    <source>
        <dbReference type="Proteomes" id="UP000095210"/>
    </source>
</evidence>
<reference evidence="3" key="1">
    <citation type="submission" date="2016-03" db="EMBL/GenBank/DDBJ databases">
        <title>Complete genome sequence of the type strain Actinoalloteichus hymeniacidonis DSM 45092.</title>
        <authorList>
            <person name="Schaffert L."/>
            <person name="Albersmeier A."/>
            <person name="Winkler A."/>
            <person name="Kalinowski J."/>
            <person name="Zotchev S."/>
            <person name="Ruckert C."/>
        </authorList>
    </citation>
    <scope>NUCLEOTIDE SEQUENCE [LARGE SCALE GENOMIC DNA]</scope>
    <source>
        <strain evidence="3">HPA177(T) (DSM 45092(T))</strain>
    </source>
</reference>
<keyword evidence="3" id="KW-1185">Reference proteome</keyword>
<accession>A0AAC9MY73</accession>
<sequence length="164" mass="17039">MMTPDSPIIGGPGVCTRRGRRGLPSQLMDASTHRERQTGRAGRYKPVPRTGPRRGAKDVDRNDAMPPADVAQEVGEAARQLGDQLSDTNALHSLSDIERIVAGLAAAVTGAADGLDGITQWLRSTGYGGDLSGHASVVAERLAHAGGELGLLVDAVHKAAGETE</sequence>
<dbReference type="EMBL" id="CP014859">
    <property type="protein sequence ID" value="AOS63000.1"/>
    <property type="molecule type" value="Genomic_DNA"/>
</dbReference>
<proteinExistence type="predicted"/>
<feature type="region of interest" description="Disordered" evidence="1">
    <location>
        <begin position="1"/>
        <end position="65"/>
    </location>
</feature>
<name>A0AAC9MY73_9PSEU</name>
<organism evidence="2 3">
    <name type="scientific">Actinoalloteichus hymeniacidonis</name>
    <dbReference type="NCBI Taxonomy" id="340345"/>
    <lineage>
        <taxon>Bacteria</taxon>
        <taxon>Bacillati</taxon>
        <taxon>Actinomycetota</taxon>
        <taxon>Actinomycetes</taxon>
        <taxon>Pseudonocardiales</taxon>
        <taxon>Pseudonocardiaceae</taxon>
        <taxon>Actinoalloteichus</taxon>
    </lineage>
</organism>
<dbReference type="KEGG" id="ahm:TL08_10930"/>